<organism evidence="1 2">
    <name type="scientific">Myotis myotis</name>
    <name type="common">Greater mouse-eared bat</name>
    <name type="synonym">Vespertilio myotis</name>
    <dbReference type="NCBI Taxonomy" id="51298"/>
    <lineage>
        <taxon>Eukaryota</taxon>
        <taxon>Metazoa</taxon>
        <taxon>Chordata</taxon>
        <taxon>Craniata</taxon>
        <taxon>Vertebrata</taxon>
        <taxon>Euteleostomi</taxon>
        <taxon>Mammalia</taxon>
        <taxon>Eutheria</taxon>
        <taxon>Laurasiatheria</taxon>
        <taxon>Chiroptera</taxon>
        <taxon>Yangochiroptera</taxon>
        <taxon>Vespertilionidae</taxon>
        <taxon>Myotis</taxon>
    </lineage>
</organism>
<proteinExistence type="predicted"/>
<dbReference type="EMBL" id="JABWUV010000021">
    <property type="protein sequence ID" value="KAF6279902.1"/>
    <property type="molecule type" value="Genomic_DNA"/>
</dbReference>
<evidence type="ECO:0000313" key="1">
    <source>
        <dbReference type="EMBL" id="KAF6279902.1"/>
    </source>
</evidence>
<protein>
    <submittedName>
        <fullName evidence="1">Uncharacterized protein</fullName>
    </submittedName>
</protein>
<reference evidence="1 2" key="1">
    <citation type="journal article" date="2020" name="Nature">
        <title>Six reference-quality genomes reveal evolution of bat adaptations.</title>
        <authorList>
            <person name="Jebb D."/>
            <person name="Huang Z."/>
            <person name="Pippel M."/>
            <person name="Hughes G.M."/>
            <person name="Lavrichenko K."/>
            <person name="Devanna P."/>
            <person name="Winkler S."/>
            <person name="Jermiin L.S."/>
            <person name="Skirmuntt E.C."/>
            <person name="Katzourakis A."/>
            <person name="Burkitt-Gray L."/>
            <person name="Ray D.A."/>
            <person name="Sullivan K.A.M."/>
            <person name="Roscito J.G."/>
            <person name="Kirilenko B.M."/>
            <person name="Davalos L.M."/>
            <person name="Corthals A.P."/>
            <person name="Power M.L."/>
            <person name="Jones G."/>
            <person name="Ransome R.D."/>
            <person name="Dechmann D.K.N."/>
            <person name="Locatelli A.G."/>
            <person name="Puechmaille S.J."/>
            <person name="Fedrigo O."/>
            <person name="Jarvis E.D."/>
            <person name="Hiller M."/>
            <person name="Vernes S.C."/>
            <person name="Myers E.W."/>
            <person name="Teeling E.C."/>
        </authorList>
    </citation>
    <scope>NUCLEOTIDE SEQUENCE [LARGE SCALE GENOMIC DNA]</scope>
    <source>
        <strain evidence="1">MMyoMyo1</strain>
        <tissue evidence="1">Flight muscle</tissue>
    </source>
</reference>
<comment type="caution">
    <text evidence="1">The sequence shown here is derived from an EMBL/GenBank/DDBJ whole genome shotgun (WGS) entry which is preliminary data.</text>
</comment>
<dbReference type="AlphaFoldDB" id="A0A7J7RUP0"/>
<evidence type="ECO:0000313" key="2">
    <source>
        <dbReference type="Proteomes" id="UP000527355"/>
    </source>
</evidence>
<sequence>MNQVRVRFPVRAQARVAGLIPSVGRARGSRSMILIIDVSLSPSPFLSEISKNLFKKYIYPQVRIKEKIHLVCLFLADGQLPHTCSSLVPGQVGGLTRTHLSSLYGKPPRAGRPCIAPVAGSICGRDSHDLCGGGVGCAEQSLCLQAPGGLTSPPAG</sequence>
<dbReference type="Proteomes" id="UP000527355">
    <property type="component" value="Unassembled WGS sequence"/>
</dbReference>
<name>A0A7J7RUP0_MYOMY</name>
<keyword evidence="2" id="KW-1185">Reference proteome</keyword>
<gene>
    <name evidence="1" type="ORF">mMyoMyo1_010157</name>
</gene>
<accession>A0A7J7RUP0</accession>